<dbReference type="InterPro" id="IPR009057">
    <property type="entry name" value="Homeodomain-like_sf"/>
</dbReference>
<dbReference type="InterPro" id="IPR002818">
    <property type="entry name" value="DJ-1/PfpI"/>
</dbReference>
<proteinExistence type="predicted"/>
<dbReference type="EMBL" id="LUUB01000109">
    <property type="protein sequence ID" value="OAF00728.1"/>
    <property type="molecule type" value="Genomic_DNA"/>
</dbReference>
<keyword evidence="2" id="KW-0804">Transcription</keyword>
<evidence type="ECO:0000256" key="1">
    <source>
        <dbReference type="ARBA" id="ARBA00023015"/>
    </source>
</evidence>
<dbReference type="STRING" id="1505087.AYJ54_31285"/>
<dbReference type="InterPro" id="IPR018060">
    <property type="entry name" value="HTH_AraC"/>
</dbReference>
<dbReference type="PROSITE" id="PS01124">
    <property type="entry name" value="HTH_ARAC_FAMILY_2"/>
    <property type="match status" value="1"/>
</dbReference>
<sequence length="327" mass="35549">MNAKSKPRTIVIVALRGVQLLDVAGPLDVFAEANVQAGHQAYVLFVAGAEPGPIRSSSGVRLMPDRIIDRDFQEPIDTLLVAGCPNAAEVPADGMVIDWLRRRASKTRRFGSVCSGAFFLAAAGLLDGRRVTTHWAVADRLARQFPSVSVDQDAIYVTDGKLRTAAGVTAGLDLALALVEEDLGRETAMKVASQLVMFFKRPGGQMQFTRKGEAVPAGRAALQELQRWVAANPGLDHSVASLAERMELSPRHFARLFRAEVGITPATWVEEARVNAARRLLELGNEAPKQVAMHCGFADADTLRRAFARHVGVTPAEYRKRFARIMA</sequence>
<dbReference type="Proteomes" id="UP000076959">
    <property type="component" value="Unassembled WGS sequence"/>
</dbReference>
<evidence type="ECO:0000313" key="5">
    <source>
        <dbReference type="Proteomes" id="UP000076959"/>
    </source>
</evidence>
<feature type="domain" description="HTH araC/xylS-type" evidence="3">
    <location>
        <begin position="223"/>
        <end position="321"/>
    </location>
</feature>
<dbReference type="SUPFAM" id="SSF52317">
    <property type="entry name" value="Class I glutamine amidotransferase-like"/>
    <property type="match status" value="1"/>
</dbReference>
<keyword evidence="5" id="KW-1185">Reference proteome</keyword>
<dbReference type="SUPFAM" id="SSF46689">
    <property type="entry name" value="Homeodomain-like"/>
    <property type="match status" value="2"/>
</dbReference>
<dbReference type="AlphaFoldDB" id="A0A176Y9D7"/>
<organism evidence="4 5">
    <name type="scientific">Bradyrhizobium centrolobii</name>
    <dbReference type="NCBI Taxonomy" id="1505087"/>
    <lineage>
        <taxon>Bacteria</taxon>
        <taxon>Pseudomonadati</taxon>
        <taxon>Pseudomonadota</taxon>
        <taxon>Alphaproteobacteria</taxon>
        <taxon>Hyphomicrobiales</taxon>
        <taxon>Nitrobacteraceae</taxon>
        <taxon>Bradyrhizobium</taxon>
    </lineage>
</organism>
<comment type="caution">
    <text evidence="4">The sequence shown here is derived from an EMBL/GenBank/DDBJ whole genome shotgun (WGS) entry which is preliminary data.</text>
</comment>
<dbReference type="PANTHER" id="PTHR43130">
    <property type="entry name" value="ARAC-FAMILY TRANSCRIPTIONAL REGULATOR"/>
    <property type="match status" value="1"/>
</dbReference>
<dbReference type="Pfam" id="PF12833">
    <property type="entry name" value="HTH_18"/>
    <property type="match status" value="1"/>
</dbReference>
<reference evidence="4 5" key="1">
    <citation type="submission" date="2016-03" db="EMBL/GenBank/DDBJ databases">
        <title>Draft Genome Sequence of the Strain BR 10245 (Bradyrhizobium sp.) isolated from nodules of Centrolobium paraense.</title>
        <authorList>
            <person name="Simoes-Araujo J.L.Sr."/>
            <person name="Barauna A.C."/>
            <person name="Silva K."/>
            <person name="Zilli J.E."/>
        </authorList>
    </citation>
    <scope>NUCLEOTIDE SEQUENCE [LARGE SCALE GENOMIC DNA]</scope>
    <source>
        <strain evidence="4 5">BR 10245</strain>
    </source>
</reference>
<evidence type="ECO:0000259" key="3">
    <source>
        <dbReference type="PROSITE" id="PS01124"/>
    </source>
</evidence>
<dbReference type="GO" id="GO:0003700">
    <property type="term" value="F:DNA-binding transcription factor activity"/>
    <property type="evidence" value="ECO:0007669"/>
    <property type="project" value="InterPro"/>
</dbReference>
<dbReference type="InterPro" id="IPR052158">
    <property type="entry name" value="INH-QAR"/>
</dbReference>
<keyword evidence="1" id="KW-0805">Transcription regulation</keyword>
<dbReference type="Gene3D" id="3.40.50.880">
    <property type="match status" value="1"/>
</dbReference>
<name>A0A176Y9D7_9BRAD</name>
<dbReference type="RefSeq" id="WP_063708053.1">
    <property type="nucleotide sequence ID" value="NZ_LUUB01000109.1"/>
</dbReference>
<accession>A0A176Y9D7</accession>
<dbReference type="GO" id="GO:0043565">
    <property type="term" value="F:sequence-specific DNA binding"/>
    <property type="evidence" value="ECO:0007669"/>
    <property type="project" value="InterPro"/>
</dbReference>
<evidence type="ECO:0000313" key="4">
    <source>
        <dbReference type="EMBL" id="OAF00728.1"/>
    </source>
</evidence>
<evidence type="ECO:0000256" key="2">
    <source>
        <dbReference type="ARBA" id="ARBA00023163"/>
    </source>
</evidence>
<dbReference type="OrthoDB" id="9793422at2"/>
<gene>
    <name evidence="4" type="ORF">AYJ54_31285</name>
</gene>
<dbReference type="InterPro" id="IPR029062">
    <property type="entry name" value="Class_I_gatase-like"/>
</dbReference>
<dbReference type="Pfam" id="PF01965">
    <property type="entry name" value="DJ-1_PfpI"/>
    <property type="match status" value="1"/>
</dbReference>
<dbReference type="SMART" id="SM00342">
    <property type="entry name" value="HTH_ARAC"/>
    <property type="match status" value="1"/>
</dbReference>
<protein>
    <submittedName>
        <fullName evidence="4">AraC family transcriptional regulator</fullName>
    </submittedName>
</protein>
<dbReference type="Gene3D" id="1.10.10.60">
    <property type="entry name" value="Homeodomain-like"/>
    <property type="match status" value="1"/>
</dbReference>
<dbReference type="CDD" id="cd03137">
    <property type="entry name" value="GATase1_AraC_1"/>
    <property type="match status" value="1"/>
</dbReference>
<dbReference type="PANTHER" id="PTHR43130:SF3">
    <property type="entry name" value="HTH-TYPE TRANSCRIPTIONAL REGULATOR RV1931C"/>
    <property type="match status" value="1"/>
</dbReference>